<feature type="domain" description="AMP-dependent synthetase/ligase" evidence="4">
    <location>
        <begin position="31"/>
        <end position="382"/>
    </location>
</feature>
<organism evidence="6 7">
    <name type="scientific">Streptomyces smaragdinus</name>
    <dbReference type="NCBI Taxonomy" id="2585196"/>
    <lineage>
        <taxon>Bacteria</taxon>
        <taxon>Bacillati</taxon>
        <taxon>Actinomycetota</taxon>
        <taxon>Actinomycetes</taxon>
        <taxon>Kitasatosporales</taxon>
        <taxon>Streptomycetaceae</taxon>
        <taxon>Streptomyces</taxon>
    </lineage>
</organism>
<name>A0A7K0CB03_9ACTN</name>
<dbReference type="RefSeq" id="WP_153450003.1">
    <property type="nucleotide sequence ID" value="NZ_WEGJ01000002.1"/>
</dbReference>
<keyword evidence="7" id="KW-1185">Reference proteome</keyword>
<evidence type="ECO:0000256" key="2">
    <source>
        <dbReference type="ARBA" id="ARBA00022598"/>
    </source>
</evidence>
<dbReference type="SUPFAM" id="SSF56801">
    <property type="entry name" value="Acetyl-CoA synthetase-like"/>
    <property type="match status" value="1"/>
</dbReference>
<feature type="region of interest" description="Disordered" evidence="3">
    <location>
        <begin position="324"/>
        <end position="345"/>
    </location>
</feature>
<dbReference type="Gene3D" id="3.30.300.30">
    <property type="match status" value="1"/>
</dbReference>
<protein>
    <submittedName>
        <fullName evidence="6">Putative sulfoacetate--CoA ligase</fullName>
        <ecNumber evidence="6">6.2.1.-</ecNumber>
    </submittedName>
</protein>
<evidence type="ECO:0000259" key="4">
    <source>
        <dbReference type="Pfam" id="PF00501"/>
    </source>
</evidence>
<dbReference type="GO" id="GO:0006631">
    <property type="term" value="P:fatty acid metabolic process"/>
    <property type="evidence" value="ECO:0007669"/>
    <property type="project" value="TreeGrafter"/>
</dbReference>
<dbReference type="InterPro" id="IPR045851">
    <property type="entry name" value="AMP-bd_C_sf"/>
</dbReference>
<dbReference type="AlphaFoldDB" id="A0A7K0CB03"/>
<keyword evidence="2 6" id="KW-0436">Ligase</keyword>
<dbReference type="Gene3D" id="3.40.50.12780">
    <property type="entry name" value="N-terminal domain of ligase-like"/>
    <property type="match status" value="1"/>
</dbReference>
<dbReference type="InterPro" id="IPR025110">
    <property type="entry name" value="AMP-bd_C"/>
</dbReference>
<dbReference type="InterPro" id="IPR042099">
    <property type="entry name" value="ANL_N_sf"/>
</dbReference>
<evidence type="ECO:0000256" key="3">
    <source>
        <dbReference type="SAM" id="MobiDB-lite"/>
    </source>
</evidence>
<accession>A0A7K0CB03</accession>
<dbReference type="OrthoDB" id="9803968at2"/>
<evidence type="ECO:0000313" key="7">
    <source>
        <dbReference type="Proteomes" id="UP000466345"/>
    </source>
</evidence>
<reference evidence="6 7" key="1">
    <citation type="submission" date="2019-10" db="EMBL/GenBank/DDBJ databases">
        <title>Streptomyces smaragdinus sp. nov. and Streptomyces fabii sp. nov., isolated from the gut of fungus growing-termite Macrotermes natalensis.</title>
        <authorList>
            <person name="Schwitalla J."/>
            <person name="Benndorf R."/>
            <person name="Martin K."/>
            <person name="De Beer W."/>
            <person name="Kaster A.-K."/>
            <person name="Vollmers J."/>
            <person name="Poulsen M."/>
            <person name="Beemelmanns C."/>
        </authorList>
    </citation>
    <scope>NUCLEOTIDE SEQUENCE [LARGE SCALE GENOMIC DNA]</scope>
    <source>
        <strain evidence="6 7">RB5</strain>
    </source>
</reference>
<dbReference type="NCBIfam" id="NF004511">
    <property type="entry name" value="PRK05852.1"/>
    <property type="match status" value="1"/>
</dbReference>
<comment type="caution">
    <text evidence="6">The sequence shown here is derived from an EMBL/GenBank/DDBJ whole genome shotgun (WGS) entry which is preliminary data.</text>
</comment>
<evidence type="ECO:0000256" key="1">
    <source>
        <dbReference type="ARBA" id="ARBA00006432"/>
    </source>
</evidence>
<evidence type="ECO:0000313" key="6">
    <source>
        <dbReference type="EMBL" id="MQY10637.1"/>
    </source>
</evidence>
<dbReference type="EC" id="6.2.1.-" evidence="6"/>
<feature type="domain" description="AMP-binding enzyme C-terminal" evidence="5">
    <location>
        <begin position="433"/>
        <end position="506"/>
    </location>
</feature>
<sequence length="519" mass="53661">MAGSAMSSVREPDRYHPPALTGLVDLLDGPVRARPDARALVAGAERAEVTYAALAALADTLAGRLTAAGLRPGDRVGLAARNTVEFVVALLGAARAGAVVAPLDPALPPGELAARLATAGARVALYGEGPPADVPAWRVRVPGDPGAVVLDTAPAPLGPPRPAPPELGPDDALIMSTSGTTDRARLVPLTHANVAAAVRGLCTAYELGPRDATVAVMPLFHTHGLIAALLATLAGGGCVLLPAGGRFAAGRFWDDMRAVRASWFTAAPAIHEVLLDRSADEHPEPLPSLRFARSSSAPLNTATQRALERTLGVPLLSAYGLTEASHQGSSETLPPGKTSEHGSVGRPAGMLIRIADPAGRECPPGLRGEVWMRGPAVARGYLDDPAATARAFRGGWLRTGDLGHLDADGVLFLGGRIRNLIAHAGDQVSPEYVEDVLRGFPAVAEAAVFGVPDVGGGHRVGAAVVLCEGEEAEPAQIIEYCRDRLAAFAVPGRVEVVAALPYTAKGVLDRQAVRLRFGR</sequence>
<proteinExistence type="inferred from homology"/>
<dbReference type="GO" id="GO:0031956">
    <property type="term" value="F:medium-chain fatty acid-CoA ligase activity"/>
    <property type="evidence" value="ECO:0007669"/>
    <property type="project" value="TreeGrafter"/>
</dbReference>
<dbReference type="InterPro" id="IPR000873">
    <property type="entry name" value="AMP-dep_synth/lig_dom"/>
</dbReference>
<dbReference type="EMBL" id="WEGJ01000002">
    <property type="protein sequence ID" value="MQY10637.1"/>
    <property type="molecule type" value="Genomic_DNA"/>
</dbReference>
<dbReference type="Pfam" id="PF13193">
    <property type="entry name" value="AMP-binding_C"/>
    <property type="match status" value="1"/>
</dbReference>
<dbReference type="Proteomes" id="UP000466345">
    <property type="component" value="Unassembled WGS sequence"/>
</dbReference>
<dbReference type="PANTHER" id="PTHR43201">
    <property type="entry name" value="ACYL-COA SYNTHETASE"/>
    <property type="match status" value="1"/>
</dbReference>
<dbReference type="PANTHER" id="PTHR43201:SF5">
    <property type="entry name" value="MEDIUM-CHAIN ACYL-COA LIGASE ACSF2, MITOCHONDRIAL"/>
    <property type="match status" value="1"/>
</dbReference>
<evidence type="ECO:0000259" key="5">
    <source>
        <dbReference type="Pfam" id="PF13193"/>
    </source>
</evidence>
<gene>
    <name evidence="6" type="primary">sauT</name>
    <name evidence="6" type="ORF">SRB5_07480</name>
</gene>
<comment type="similarity">
    <text evidence="1">Belongs to the ATP-dependent AMP-binding enzyme family.</text>
</comment>
<dbReference type="Pfam" id="PF00501">
    <property type="entry name" value="AMP-binding"/>
    <property type="match status" value="1"/>
</dbReference>